<dbReference type="SUPFAM" id="SSF48403">
    <property type="entry name" value="Ankyrin repeat"/>
    <property type="match status" value="1"/>
</dbReference>
<gene>
    <name evidence="2" type="ORF">TGAMA5MH_00728</name>
</gene>
<dbReference type="EMBL" id="MTYH01000010">
    <property type="protein sequence ID" value="PNP48071.1"/>
    <property type="molecule type" value="Genomic_DNA"/>
</dbReference>
<reference evidence="2 3" key="1">
    <citation type="submission" date="2017-02" db="EMBL/GenBank/DDBJ databases">
        <title>Genomes of Trichoderma spp. with biocontrol activity.</title>
        <authorList>
            <person name="Gardiner D."/>
            <person name="Kazan K."/>
            <person name="Vos C."/>
            <person name="Harvey P."/>
        </authorList>
    </citation>
    <scope>NUCLEOTIDE SEQUENCE [LARGE SCALE GENOMIC DNA]</scope>
    <source>
        <strain evidence="2 3">A5MH</strain>
    </source>
</reference>
<comment type="caution">
    <text evidence="2">The sequence shown here is derived from an EMBL/GenBank/DDBJ whole genome shotgun (WGS) entry which is preliminary data.</text>
</comment>
<accession>A0A2K0TRE2</accession>
<dbReference type="PROSITE" id="PS50297">
    <property type="entry name" value="ANK_REP_REGION"/>
    <property type="match status" value="1"/>
</dbReference>
<keyword evidence="1" id="KW-0040">ANK repeat</keyword>
<dbReference type="InterPro" id="IPR002110">
    <property type="entry name" value="Ankyrin_rpt"/>
</dbReference>
<sequence length="678" mass="77346">MTTNLDVINSVPRVATLIYQTHQLWQEFRGVPDGISGLVEHLKALEPIFAEIEDHFNEDNVSASFKNCLDMSKKAHDSLGVLVADMRTQLQAKKSIKRKYATVKIMLNKSVVERLEQSMSRCMTFLQLAIQAYQMAMLRKLSSQAPAARVQPQRHTLVRTSRQSLPLLLQDKKMPQFQNDVDEFFPRSKKAMERSKKTTSLLTFDISQYARFALTYTNGVGGWKAQLQLPSWISTSVYEFISAPAIAGWTYSYRVYNIIADDSELIRKISCGDLIGVRQMFSSRSASPFDRTTDGRSLLHYAATNQQYEICQLLLQLGLVSLLDYTSGNSSPIDSIASKMFSIQNAPPEKNLQMIAELFASYLQEPDSLPAERLLDFIRSFAPDDKLLHHFRNLFMPKYYLRPLRDRLEAVRLGAFNVIDCRTLKGLLSEDRNITKNSVAQSSCEKVSLVHSAALAMGCRYPERLNKCMKPYVWMRTYDEDWAHLVIKTAQFATLEDLTCVETVVPWDAYEVTAWRGTPLSSVIGGALCYLCPDTPVNHWDAYFNGCLQQWLALLESAGIDLLAYGKRELLVLHAIENNTKGAFDADAIENSRTMLRNNMRKGEPLPKVNRITRTDMSGEQYWVPLRIIDLNIGPSPSDWKLKWAPEYEFMACQFWRIIENKKEVVMPGAWVDCQDDY</sequence>
<dbReference type="Proteomes" id="UP000236546">
    <property type="component" value="Unassembled WGS sequence"/>
</dbReference>
<dbReference type="AlphaFoldDB" id="A0A2K0TRE2"/>
<dbReference type="InterPro" id="IPR036770">
    <property type="entry name" value="Ankyrin_rpt-contain_sf"/>
</dbReference>
<evidence type="ECO:0000256" key="1">
    <source>
        <dbReference type="PROSITE-ProRule" id="PRU00023"/>
    </source>
</evidence>
<organism evidence="2 3">
    <name type="scientific">Trichoderma gamsii</name>
    <dbReference type="NCBI Taxonomy" id="398673"/>
    <lineage>
        <taxon>Eukaryota</taxon>
        <taxon>Fungi</taxon>
        <taxon>Dikarya</taxon>
        <taxon>Ascomycota</taxon>
        <taxon>Pezizomycotina</taxon>
        <taxon>Sordariomycetes</taxon>
        <taxon>Hypocreomycetidae</taxon>
        <taxon>Hypocreales</taxon>
        <taxon>Hypocreaceae</taxon>
        <taxon>Trichoderma</taxon>
    </lineage>
</organism>
<dbReference type="PROSITE" id="PS50088">
    <property type="entry name" value="ANK_REPEAT"/>
    <property type="match status" value="1"/>
</dbReference>
<name>A0A2K0TRE2_9HYPO</name>
<protein>
    <submittedName>
        <fullName evidence="2">Uncharacterized protein</fullName>
    </submittedName>
</protein>
<proteinExistence type="predicted"/>
<evidence type="ECO:0000313" key="3">
    <source>
        <dbReference type="Proteomes" id="UP000236546"/>
    </source>
</evidence>
<dbReference type="Gene3D" id="1.25.40.20">
    <property type="entry name" value="Ankyrin repeat-containing domain"/>
    <property type="match status" value="1"/>
</dbReference>
<dbReference type="OrthoDB" id="3200163at2759"/>
<evidence type="ECO:0000313" key="2">
    <source>
        <dbReference type="EMBL" id="PNP48071.1"/>
    </source>
</evidence>
<feature type="repeat" description="ANK" evidence="1">
    <location>
        <begin position="294"/>
        <end position="318"/>
    </location>
</feature>